<gene>
    <name evidence="1" type="ORF">K7862_36650</name>
</gene>
<dbReference type="GO" id="GO:0016787">
    <property type="term" value="F:hydrolase activity"/>
    <property type="evidence" value="ECO:0007669"/>
    <property type="project" value="UniProtKB-KW"/>
</dbReference>
<name>A0ABS7QK03_9ACTN</name>
<dbReference type="Gene3D" id="3.20.20.80">
    <property type="entry name" value="Glycosidases"/>
    <property type="match status" value="1"/>
</dbReference>
<accession>A0ABS7QK03</accession>
<comment type="caution">
    <text evidence="1">The sequence shown here is derived from an EMBL/GenBank/DDBJ whole genome shotgun (WGS) entry which is preliminary data.</text>
</comment>
<reference evidence="1 2" key="1">
    <citation type="submission" date="2021-08" db="EMBL/GenBank/DDBJ databases">
        <title>WGS of actinomycetes from Thailand.</title>
        <authorList>
            <person name="Thawai C."/>
        </authorList>
    </citation>
    <scope>NUCLEOTIDE SEQUENCE [LARGE SCALE GENOMIC DNA]</scope>
    <source>
        <strain evidence="1 2">PLK6-54</strain>
    </source>
</reference>
<sequence length="116" mass="12480">QGRVLAVTTAQTERFRADGLPLMITEFGGLSLRADDGDFSYTRTSSDTQFAALLGDLFGALRSSPLVAGFCYTQFKDTAQETNGLLFADGTPKLPLDTIRRIVTGKKEEEGEPAGT</sequence>
<organism evidence="1 2">
    <name type="scientific">Actinacidiphila acidipaludis</name>
    <dbReference type="NCBI Taxonomy" id="2873382"/>
    <lineage>
        <taxon>Bacteria</taxon>
        <taxon>Bacillati</taxon>
        <taxon>Actinomycetota</taxon>
        <taxon>Actinomycetes</taxon>
        <taxon>Kitasatosporales</taxon>
        <taxon>Streptomycetaceae</taxon>
        <taxon>Actinacidiphila</taxon>
    </lineage>
</organism>
<evidence type="ECO:0000313" key="1">
    <source>
        <dbReference type="EMBL" id="MBY8883126.1"/>
    </source>
</evidence>
<keyword evidence="2" id="KW-1185">Reference proteome</keyword>
<dbReference type="SUPFAM" id="SSF51445">
    <property type="entry name" value="(Trans)glycosidases"/>
    <property type="match status" value="1"/>
</dbReference>
<proteinExistence type="predicted"/>
<dbReference type="EMBL" id="JAINZZ010000112">
    <property type="protein sequence ID" value="MBY8883126.1"/>
    <property type="molecule type" value="Genomic_DNA"/>
</dbReference>
<dbReference type="Proteomes" id="UP000778578">
    <property type="component" value="Unassembled WGS sequence"/>
</dbReference>
<dbReference type="InterPro" id="IPR017853">
    <property type="entry name" value="GH"/>
</dbReference>
<keyword evidence="1" id="KW-0378">Hydrolase</keyword>
<protein>
    <submittedName>
        <fullName evidence="1">Glycoside hydrolase family 2</fullName>
    </submittedName>
</protein>
<evidence type="ECO:0000313" key="2">
    <source>
        <dbReference type="Proteomes" id="UP000778578"/>
    </source>
</evidence>
<feature type="non-terminal residue" evidence="1">
    <location>
        <position position="1"/>
    </location>
</feature>